<dbReference type="EMBL" id="CH940648">
    <property type="protein sequence ID" value="EDW61228.1"/>
    <property type="molecule type" value="Genomic_DNA"/>
</dbReference>
<dbReference type="SUPFAM" id="SSF53335">
    <property type="entry name" value="S-adenosyl-L-methionine-dependent methyltransferases"/>
    <property type="match status" value="1"/>
</dbReference>
<dbReference type="InterPro" id="IPR025714">
    <property type="entry name" value="Methyltranfer_dom"/>
</dbReference>
<dbReference type="AlphaFoldDB" id="B4LPG9"/>
<dbReference type="Proteomes" id="UP000008792">
    <property type="component" value="Unassembled WGS sequence"/>
</dbReference>
<name>B4LPG9_DROVI</name>
<dbReference type="Pfam" id="PF13679">
    <property type="entry name" value="Methyltransf_32"/>
    <property type="match status" value="1"/>
</dbReference>
<keyword evidence="2" id="KW-0808">Transferase</keyword>
<sequence length="474" mass="53933">MSLPTIFANDDTYFRSAVGFLQKYSWIYREANTCCLKSLNDMPSNFKDYFLRLSNEHLNKFPFVHEHLDGCPKEVECFREEIAKLTPTQTALSAPPLPRNFSGNNRKIATKKLHEIEQLAAHIHGHCADTQFIIDLGSGLGYLSEALLQRNDNYLILGLEADEQRVQAARQRSQELLPQKTHKSISYQQLFITADASSCARIEQYASELAAGNELPRALRTTIIGLHACADLSISAMLLFLAMPQVRCLHIMPCCYHKLALRCEAEGPADDSSARSSFINFPLSKVLREAMSADCAVAWFNRPFMRLACQQTNSRWRCDARAHAENGSRMFVRALAEALCDADELTKVKRYDTKEARAQGPTQQDVLTFADIQQKYQLWSRQTDQPLDWRSVHETRFAEITELYADGRGSLLAEALCCLQASIQQLCENVVLYDRLCYLREVAAAQQLRLEVRYEKLFDEKVSPRCRVLIAEKL</sequence>
<dbReference type="InterPro" id="IPR020596">
    <property type="entry name" value="rRNA_Ade_Mease_Trfase_CS"/>
</dbReference>
<dbReference type="PROSITE" id="PS01131">
    <property type="entry name" value="RRNA_A_DIMETH"/>
    <property type="match status" value="1"/>
</dbReference>
<evidence type="ECO:0000259" key="1">
    <source>
        <dbReference type="Pfam" id="PF13679"/>
    </source>
</evidence>
<dbReference type="PhylomeDB" id="B4LPG9"/>
<dbReference type="OMA" id="HIMPCCY"/>
<dbReference type="InterPro" id="IPR029063">
    <property type="entry name" value="SAM-dependent_MTases_sf"/>
</dbReference>
<dbReference type="CDD" id="cd02440">
    <property type="entry name" value="AdoMet_MTases"/>
    <property type="match status" value="1"/>
</dbReference>
<organism evidence="2 3">
    <name type="scientific">Drosophila virilis</name>
    <name type="common">Fruit fly</name>
    <dbReference type="NCBI Taxonomy" id="7244"/>
    <lineage>
        <taxon>Eukaryota</taxon>
        <taxon>Metazoa</taxon>
        <taxon>Ecdysozoa</taxon>
        <taxon>Arthropoda</taxon>
        <taxon>Hexapoda</taxon>
        <taxon>Insecta</taxon>
        <taxon>Pterygota</taxon>
        <taxon>Neoptera</taxon>
        <taxon>Endopterygota</taxon>
        <taxon>Diptera</taxon>
        <taxon>Brachycera</taxon>
        <taxon>Muscomorpha</taxon>
        <taxon>Ephydroidea</taxon>
        <taxon>Drosophilidae</taxon>
        <taxon>Drosophila</taxon>
    </lineage>
</organism>
<dbReference type="eggNOG" id="KOG2651">
    <property type="taxonomic scope" value="Eukaryota"/>
</dbReference>
<keyword evidence="3" id="KW-1185">Reference proteome</keyword>
<dbReference type="InterPro" id="IPR052220">
    <property type="entry name" value="METTL25"/>
</dbReference>
<evidence type="ECO:0000313" key="2">
    <source>
        <dbReference type="EMBL" id="EDW61228.1"/>
    </source>
</evidence>
<keyword evidence="2" id="KW-0489">Methyltransferase</keyword>
<dbReference type="Gene3D" id="3.40.50.150">
    <property type="entry name" value="Vaccinia Virus protein VP39"/>
    <property type="match status" value="1"/>
</dbReference>
<dbReference type="PANTHER" id="PTHR12496">
    <property type="entry name" value="CGI-41 METHYLTRANSFERASE"/>
    <property type="match status" value="1"/>
</dbReference>
<reference evidence="2 3" key="1">
    <citation type="journal article" date="2007" name="Nature">
        <title>Evolution of genes and genomes on the Drosophila phylogeny.</title>
        <authorList>
            <consortium name="Drosophila 12 Genomes Consortium"/>
            <person name="Clark A.G."/>
            <person name="Eisen M.B."/>
            <person name="Smith D.R."/>
            <person name="Bergman C.M."/>
            <person name="Oliver B."/>
            <person name="Markow T.A."/>
            <person name="Kaufman T.C."/>
            <person name="Kellis M."/>
            <person name="Gelbart W."/>
            <person name="Iyer V.N."/>
            <person name="Pollard D.A."/>
            <person name="Sackton T.B."/>
            <person name="Larracuente A.M."/>
            <person name="Singh N.D."/>
            <person name="Abad J.P."/>
            <person name="Abt D.N."/>
            <person name="Adryan B."/>
            <person name="Aguade M."/>
            <person name="Akashi H."/>
            <person name="Anderson W.W."/>
            <person name="Aquadro C.F."/>
            <person name="Ardell D.H."/>
            <person name="Arguello R."/>
            <person name="Artieri C.G."/>
            <person name="Barbash D.A."/>
            <person name="Barker D."/>
            <person name="Barsanti P."/>
            <person name="Batterham P."/>
            <person name="Batzoglou S."/>
            <person name="Begun D."/>
            <person name="Bhutkar A."/>
            <person name="Blanco E."/>
            <person name="Bosak S.A."/>
            <person name="Bradley R.K."/>
            <person name="Brand A.D."/>
            <person name="Brent M.R."/>
            <person name="Brooks A.N."/>
            <person name="Brown R.H."/>
            <person name="Butlin R.K."/>
            <person name="Caggese C."/>
            <person name="Calvi B.R."/>
            <person name="Bernardo de Carvalho A."/>
            <person name="Caspi A."/>
            <person name="Castrezana S."/>
            <person name="Celniker S.E."/>
            <person name="Chang J.L."/>
            <person name="Chapple C."/>
            <person name="Chatterji S."/>
            <person name="Chinwalla A."/>
            <person name="Civetta A."/>
            <person name="Clifton S.W."/>
            <person name="Comeron J.M."/>
            <person name="Costello J.C."/>
            <person name="Coyne J.A."/>
            <person name="Daub J."/>
            <person name="David R.G."/>
            <person name="Delcher A.L."/>
            <person name="Delehaunty K."/>
            <person name="Do C.B."/>
            <person name="Ebling H."/>
            <person name="Edwards K."/>
            <person name="Eickbush T."/>
            <person name="Evans J.D."/>
            <person name="Filipski A."/>
            <person name="Findeiss S."/>
            <person name="Freyhult E."/>
            <person name="Fulton L."/>
            <person name="Fulton R."/>
            <person name="Garcia A.C."/>
            <person name="Gardiner A."/>
            <person name="Garfield D.A."/>
            <person name="Garvin B.E."/>
            <person name="Gibson G."/>
            <person name="Gilbert D."/>
            <person name="Gnerre S."/>
            <person name="Godfrey J."/>
            <person name="Good R."/>
            <person name="Gotea V."/>
            <person name="Gravely B."/>
            <person name="Greenberg A.J."/>
            <person name="Griffiths-Jones S."/>
            <person name="Gross S."/>
            <person name="Guigo R."/>
            <person name="Gustafson E.A."/>
            <person name="Haerty W."/>
            <person name="Hahn M.W."/>
            <person name="Halligan D.L."/>
            <person name="Halpern A.L."/>
            <person name="Halter G.M."/>
            <person name="Han M.V."/>
            <person name="Heger A."/>
            <person name="Hillier L."/>
            <person name="Hinrichs A.S."/>
            <person name="Holmes I."/>
            <person name="Hoskins R.A."/>
            <person name="Hubisz M.J."/>
            <person name="Hultmark D."/>
            <person name="Huntley M.A."/>
            <person name="Jaffe D.B."/>
            <person name="Jagadeeshan S."/>
            <person name="Jeck W.R."/>
            <person name="Johnson J."/>
            <person name="Jones C.D."/>
            <person name="Jordan W.C."/>
            <person name="Karpen G.H."/>
            <person name="Kataoka E."/>
            <person name="Keightley P.D."/>
            <person name="Kheradpour P."/>
            <person name="Kirkness E.F."/>
            <person name="Koerich L.B."/>
            <person name="Kristiansen K."/>
            <person name="Kudrna D."/>
            <person name="Kulathinal R.J."/>
            <person name="Kumar S."/>
            <person name="Kwok R."/>
            <person name="Lander E."/>
            <person name="Langley C.H."/>
            <person name="Lapoint R."/>
            <person name="Lazzaro B.P."/>
            <person name="Lee S.J."/>
            <person name="Levesque L."/>
            <person name="Li R."/>
            <person name="Lin C.F."/>
            <person name="Lin M.F."/>
            <person name="Lindblad-Toh K."/>
            <person name="Llopart A."/>
            <person name="Long M."/>
            <person name="Low L."/>
            <person name="Lozovsky E."/>
            <person name="Lu J."/>
            <person name="Luo M."/>
            <person name="Machado C.A."/>
            <person name="Makalowski W."/>
            <person name="Marzo M."/>
            <person name="Matsuda M."/>
            <person name="Matzkin L."/>
            <person name="McAllister B."/>
            <person name="McBride C.S."/>
            <person name="McKernan B."/>
            <person name="McKernan K."/>
            <person name="Mendez-Lago M."/>
            <person name="Minx P."/>
            <person name="Mollenhauer M.U."/>
            <person name="Montooth K."/>
            <person name="Mount S.M."/>
            <person name="Mu X."/>
            <person name="Myers E."/>
            <person name="Negre B."/>
            <person name="Newfeld S."/>
            <person name="Nielsen R."/>
            <person name="Noor M.A."/>
            <person name="O'Grady P."/>
            <person name="Pachter L."/>
            <person name="Papaceit M."/>
            <person name="Parisi M.J."/>
            <person name="Parisi M."/>
            <person name="Parts L."/>
            <person name="Pedersen J.S."/>
            <person name="Pesole G."/>
            <person name="Phillippy A.M."/>
            <person name="Ponting C.P."/>
            <person name="Pop M."/>
            <person name="Porcelli D."/>
            <person name="Powell J.R."/>
            <person name="Prohaska S."/>
            <person name="Pruitt K."/>
            <person name="Puig M."/>
            <person name="Quesneville H."/>
            <person name="Ram K.R."/>
            <person name="Rand D."/>
            <person name="Rasmussen M.D."/>
            <person name="Reed L.K."/>
            <person name="Reenan R."/>
            <person name="Reily A."/>
            <person name="Remington K.A."/>
            <person name="Rieger T.T."/>
            <person name="Ritchie M.G."/>
            <person name="Robin C."/>
            <person name="Rogers Y.H."/>
            <person name="Rohde C."/>
            <person name="Rozas J."/>
            <person name="Rubenfield M.J."/>
            <person name="Ruiz A."/>
            <person name="Russo S."/>
            <person name="Salzberg S.L."/>
            <person name="Sanchez-Gracia A."/>
            <person name="Saranga D.J."/>
            <person name="Sato H."/>
            <person name="Schaeffer S.W."/>
            <person name="Schatz M.C."/>
            <person name="Schlenke T."/>
            <person name="Schwartz R."/>
            <person name="Segarra C."/>
            <person name="Singh R.S."/>
            <person name="Sirot L."/>
            <person name="Sirota M."/>
            <person name="Sisneros N.B."/>
            <person name="Smith C.D."/>
            <person name="Smith T.F."/>
            <person name="Spieth J."/>
            <person name="Stage D.E."/>
            <person name="Stark A."/>
            <person name="Stephan W."/>
            <person name="Strausberg R.L."/>
            <person name="Strempel S."/>
            <person name="Sturgill D."/>
            <person name="Sutton G."/>
            <person name="Sutton G.G."/>
            <person name="Tao W."/>
            <person name="Teichmann S."/>
            <person name="Tobari Y.N."/>
            <person name="Tomimura Y."/>
            <person name="Tsolas J.M."/>
            <person name="Valente V.L."/>
            <person name="Venter E."/>
            <person name="Venter J.C."/>
            <person name="Vicario S."/>
            <person name="Vieira F.G."/>
            <person name="Vilella A.J."/>
            <person name="Villasante A."/>
            <person name="Walenz B."/>
            <person name="Wang J."/>
            <person name="Wasserman M."/>
            <person name="Watts T."/>
            <person name="Wilson D."/>
            <person name="Wilson R.K."/>
            <person name="Wing R.A."/>
            <person name="Wolfner M.F."/>
            <person name="Wong A."/>
            <person name="Wong G.K."/>
            <person name="Wu C.I."/>
            <person name="Wu G."/>
            <person name="Yamamoto D."/>
            <person name="Yang H.P."/>
            <person name="Yang S.P."/>
            <person name="Yorke J.A."/>
            <person name="Yoshida K."/>
            <person name="Zdobnov E."/>
            <person name="Zhang P."/>
            <person name="Zhang Y."/>
            <person name="Zimin A.V."/>
            <person name="Baldwin J."/>
            <person name="Abdouelleil A."/>
            <person name="Abdulkadir J."/>
            <person name="Abebe A."/>
            <person name="Abera B."/>
            <person name="Abreu J."/>
            <person name="Acer S.C."/>
            <person name="Aftuck L."/>
            <person name="Alexander A."/>
            <person name="An P."/>
            <person name="Anderson E."/>
            <person name="Anderson S."/>
            <person name="Arachi H."/>
            <person name="Azer M."/>
            <person name="Bachantsang P."/>
            <person name="Barry A."/>
            <person name="Bayul T."/>
            <person name="Berlin A."/>
            <person name="Bessette D."/>
            <person name="Bloom T."/>
            <person name="Blye J."/>
            <person name="Boguslavskiy L."/>
            <person name="Bonnet C."/>
            <person name="Boukhgalter B."/>
            <person name="Bourzgui I."/>
            <person name="Brown A."/>
            <person name="Cahill P."/>
            <person name="Channer S."/>
            <person name="Cheshatsang Y."/>
            <person name="Chuda L."/>
            <person name="Citroen M."/>
            <person name="Collymore A."/>
            <person name="Cooke P."/>
            <person name="Costello M."/>
            <person name="D'Aco K."/>
            <person name="Daza R."/>
            <person name="De Haan G."/>
            <person name="DeGray S."/>
            <person name="DeMaso C."/>
            <person name="Dhargay N."/>
            <person name="Dooley K."/>
            <person name="Dooley E."/>
            <person name="Doricent M."/>
            <person name="Dorje P."/>
            <person name="Dorjee K."/>
            <person name="Dupes A."/>
            <person name="Elong R."/>
            <person name="Falk J."/>
            <person name="Farina A."/>
            <person name="Faro S."/>
            <person name="Ferguson D."/>
            <person name="Fisher S."/>
            <person name="Foley C.D."/>
            <person name="Franke A."/>
            <person name="Friedrich D."/>
            <person name="Gadbois L."/>
            <person name="Gearin G."/>
            <person name="Gearin C.R."/>
            <person name="Giannoukos G."/>
            <person name="Goode T."/>
            <person name="Graham J."/>
            <person name="Grandbois E."/>
            <person name="Grewal S."/>
            <person name="Gyaltsen K."/>
            <person name="Hafez N."/>
            <person name="Hagos B."/>
            <person name="Hall J."/>
            <person name="Henson C."/>
            <person name="Hollinger A."/>
            <person name="Honan T."/>
            <person name="Huard M.D."/>
            <person name="Hughes L."/>
            <person name="Hurhula B."/>
            <person name="Husby M.E."/>
            <person name="Kamat A."/>
            <person name="Kanga B."/>
            <person name="Kashin S."/>
            <person name="Khazanovich D."/>
            <person name="Kisner P."/>
            <person name="Lance K."/>
            <person name="Lara M."/>
            <person name="Lee W."/>
            <person name="Lennon N."/>
            <person name="Letendre F."/>
            <person name="LeVine R."/>
            <person name="Lipovsky A."/>
            <person name="Liu X."/>
            <person name="Liu J."/>
            <person name="Liu S."/>
            <person name="Lokyitsang T."/>
            <person name="Lokyitsang Y."/>
            <person name="Lubonja R."/>
            <person name="Lui A."/>
            <person name="MacDonald P."/>
            <person name="Magnisalis V."/>
            <person name="Maru K."/>
            <person name="Matthews C."/>
            <person name="McCusker W."/>
            <person name="McDonough S."/>
            <person name="Mehta T."/>
            <person name="Meldrim J."/>
            <person name="Meneus L."/>
            <person name="Mihai O."/>
            <person name="Mihalev A."/>
            <person name="Mihova T."/>
            <person name="Mittelman R."/>
            <person name="Mlenga V."/>
            <person name="Montmayeur A."/>
            <person name="Mulrain L."/>
            <person name="Navidi A."/>
            <person name="Naylor J."/>
            <person name="Negash T."/>
            <person name="Nguyen T."/>
            <person name="Nguyen N."/>
            <person name="Nicol R."/>
            <person name="Norbu C."/>
            <person name="Norbu N."/>
            <person name="Novod N."/>
            <person name="O'Neill B."/>
            <person name="Osman S."/>
            <person name="Markiewicz E."/>
            <person name="Oyono O.L."/>
            <person name="Patti C."/>
            <person name="Phunkhang P."/>
            <person name="Pierre F."/>
            <person name="Priest M."/>
            <person name="Raghuraman S."/>
            <person name="Rege F."/>
            <person name="Reyes R."/>
            <person name="Rise C."/>
            <person name="Rogov P."/>
            <person name="Ross K."/>
            <person name="Ryan E."/>
            <person name="Settipalli S."/>
            <person name="Shea T."/>
            <person name="Sherpa N."/>
            <person name="Shi L."/>
            <person name="Shih D."/>
            <person name="Sparrow T."/>
            <person name="Spaulding J."/>
            <person name="Stalker J."/>
            <person name="Stange-Thomann N."/>
            <person name="Stavropoulos S."/>
            <person name="Stone C."/>
            <person name="Strader C."/>
            <person name="Tesfaye S."/>
            <person name="Thomson T."/>
            <person name="Thoulutsang Y."/>
            <person name="Thoulutsang D."/>
            <person name="Topham K."/>
            <person name="Topping I."/>
            <person name="Tsamla T."/>
            <person name="Vassiliev H."/>
            <person name="Vo A."/>
            <person name="Wangchuk T."/>
            <person name="Wangdi T."/>
            <person name="Weiand M."/>
            <person name="Wilkinson J."/>
            <person name="Wilson A."/>
            <person name="Yadav S."/>
            <person name="Young G."/>
            <person name="Yu Q."/>
            <person name="Zembek L."/>
            <person name="Zhong D."/>
            <person name="Zimmer A."/>
            <person name="Zwirko Z."/>
            <person name="Jaffe D.B."/>
            <person name="Alvarez P."/>
            <person name="Brockman W."/>
            <person name="Butler J."/>
            <person name="Chin C."/>
            <person name="Gnerre S."/>
            <person name="Grabherr M."/>
            <person name="Kleber M."/>
            <person name="Mauceli E."/>
            <person name="MacCallum I."/>
        </authorList>
    </citation>
    <scope>NUCLEOTIDE SEQUENCE [LARGE SCALE GENOMIC DNA]</scope>
    <source>
        <strain evidence="3">Tucson 15010-1051.87</strain>
    </source>
</reference>
<accession>B4LPG9</accession>
<dbReference type="OrthoDB" id="10258156at2759"/>
<dbReference type="PANTHER" id="PTHR12496:SF0">
    <property type="entry name" value="METHYLTRANSFERASE DOMAIN-CONTAINING PROTEIN"/>
    <property type="match status" value="1"/>
</dbReference>
<dbReference type="InParanoid" id="B4LPG9"/>
<dbReference type="HOGENOM" id="CLU_016581_4_0_1"/>
<dbReference type="KEGG" id="dvi:6626269"/>
<protein>
    <recommendedName>
        <fullName evidence="1">Methyltransferase domain-containing protein</fullName>
    </recommendedName>
</protein>
<proteinExistence type="predicted"/>
<feature type="domain" description="Methyltransferase" evidence="1">
    <location>
        <begin position="111"/>
        <end position="260"/>
    </location>
</feature>
<evidence type="ECO:0000313" key="3">
    <source>
        <dbReference type="Proteomes" id="UP000008792"/>
    </source>
</evidence>
<dbReference type="SMR" id="B4LPG9"/>
<dbReference type="GO" id="GO:0000179">
    <property type="term" value="F:rRNA (adenine-N6,N6-)-dimethyltransferase activity"/>
    <property type="evidence" value="ECO:0007669"/>
    <property type="project" value="InterPro"/>
</dbReference>
<gene>
    <name evidence="2" type="primary">Dvir\GJ20414</name>
    <name evidence="2" type="ORF">Dvir_GJ20414</name>
</gene>